<protein>
    <submittedName>
        <fullName evidence="2">Uncharacterized protein</fullName>
    </submittedName>
</protein>
<dbReference type="EMBL" id="KB206169">
    <property type="protein sequence ID" value="ELP94952.1"/>
    <property type="molecule type" value="Genomic_DNA"/>
</dbReference>
<evidence type="ECO:0000313" key="3">
    <source>
        <dbReference type="Proteomes" id="UP000014680"/>
    </source>
</evidence>
<reference evidence="2 3" key="1">
    <citation type="submission" date="2012-10" db="EMBL/GenBank/DDBJ databases">
        <authorList>
            <person name="Zafar N."/>
            <person name="Inman J."/>
            <person name="Hall N."/>
            <person name="Lorenzi H."/>
            <person name="Caler E."/>
        </authorList>
    </citation>
    <scope>NUCLEOTIDE SEQUENCE [LARGE SCALE GENOMIC DNA]</scope>
    <source>
        <strain evidence="2 3">IP1</strain>
    </source>
</reference>
<dbReference type="KEGG" id="eiv:EIN_250760"/>
<dbReference type="AlphaFoldDB" id="A0A0A1UH99"/>
<dbReference type="RefSeq" id="XP_004261723.1">
    <property type="nucleotide sequence ID" value="XM_004261675.1"/>
</dbReference>
<evidence type="ECO:0000256" key="1">
    <source>
        <dbReference type="SAM" id="MobiDB-lite"/>
    </source>
</evidence>
<sequence length="324" mass="36642">MSLSSISDSSSRHSAPIWTDAEDETLRNNIKNTDKSMFCEMKYFMMLLKGISTKRIVDVKMRFNFIEFKNSNPTSTMSWEDFYILNKDTPPTKPTRSRSYSAERHRANSRHSSAGSSRTRTKSRPLSPSPSFDFKEESKGDNKSAISSSSKKHRSTSAETTKRRNERNLAPLTERSNTQINLKKRLQGTSEAPCSWISITPSSQDTCTNFSTLSYDTETPKVHNLSGIGPIGLAFDESLLDNNRTFIEEVRNKLVDGDKYIEMLETQVAGGNNPIDTMELFKGYVNSMVKLTSSINYRPLPTFFVDLLVIDKNSGALVFQQFQN</sequence>
<feature type="compositionally biased region" description="Basic and acidic residues" evidence="1">
    <location>
        <begin position="133"/>
        <end position="142"/>
    </location>
</feature>
<proteinExistence type="predicted"/>
<dbReference type="GeneID" id="14893950"/>
<organism evidence="2 3">
    <name type="scientific">Entamoeba invadens IP1</name>
    <dbReference type="NCBI Taxonomy" id="370355"/>
    <lineage>
        <taxon>Eukaryota</taxon>
        <taxon>Amoebozoa</taxon>
        <taxon>Evosea</taxon>
        <taxon>Archamoebae</taxon>
        <taxon>Mastigamoebida</taxon>
        <taxon>Entamoebidae</taxon>
        <taxon>Entamoeba</taxon>
    </lineage>
</organism>
<keyword evidence="3" id="KW-1185">Reference proteome</keyword>
<dbReference type="Proteomes" id="UP000014680">
    <property type="component" value="Unassembled WGS sequence"/>
</dbReference>
<dbReference type="VEuPathDB" id="AmoebaDB:EIN_250760"/>
<feature type="region of interest" description="Disordered" evidence="1">
    <location>
        <begin position="86"/>
        <end position="182"/>
    </location>
</feature>
<feature type="compositionally biased region" description="Polar residues" evidence="1">
    <location>
        <begin position="110"/>
        <end position="130"/>
    </location>
</feature>
<name>A0A0A1UH99_ENTIV</name>
<gene>
    <name evidence="2" type="ORF">EIN_250760</name>
</gene>
<evidence type="ECO:0000313" key="2">
    <source>
        <dbReference type="EMBL" id="ELP94952.1"/>
    </source>
</evidence>
<accession>A0A0A1UH99</accession>